<evidence type="ECO:0000256" key="1">
    <source>
        <dbReference type="SAM" id="MobiDB-lite"/>
    </source>
</evidence>
<comment type="caution">
    <text evidence="2">The sequence shown here is derived from an EMBL/GenBank/DDBJ whole genome shotgun (WGS) entry which is preliminary data.</text>
</comment>
<feature type="compositionally biased region" description="Pro residues" evidence="1">
    <location>
        <begin position="1"/>
        <end position="10"/>
    </location>
</feature>
<gene>
    <name evidence="2" type="ORF">GCM10010466_04610</name>
</gene>
<keyword evidence="3" id="KW-1185">Reference proteome</keyword>
<accession>A0ABP6MJF0</accession>
<sequence length="100" mass="10773">MRCPRAPGPPYGRVRAAVPRPDRHVPRQARRCGREDPHGGPGEDRALPGGAAGDAGTPLLRLPAVRNGWDRRSLSRPAAAGDKRKPSDVRPGIVQTFLDK</sequence>
<name>A0ABP6MJF0_9ACTN</name>
<evidence type="ECO:0000313" key="2">
    <source>
        <dbReference type="EMBL" id="GAA3116640.1"/>
    </source>
</evidence>
<dbReference type="Proteomes" id="UP001500320">
    <property type="component" value="Unassembled WGS sequence"/>
</dbReference>
<dbReference type="EMBL" id="BAAAUT010000003">
    <property type="protein sequence ID" value="GAA3116640.1"/>
    <property type="molecule type" value="Genomic_DNA"/>
</dbReference>
<feature type="compositionally biased region" description="Basic and acidic residues" evidence="1">
    <location>
        <begin position="32"/>
        <end position="46"/>
    </location>
</feature>
<feature type="region of interest" description="Disordered" evidence="1">
    <location>
        <begin position="1"/>
        <end position="100"/>
    </location>
</feature>
<protein>
    <submittedName>
        <fullName evidence="2">Uncharacterized protein</fullName>
    </submittedName>
</protein>
<organism evidence="2 3">
    <name type="scientific">Planomonospora alba</name>
    <dbReference type="NCBI Taxonomy" id="161354"/>
    <lineage>
        <taxon>Bacteria</taxon>
        <taxon>Bacillati</taxon>
        <taxon>Actinomycetota</taxon>
        <taxon>Actinomycetes</taxon>
        <taxon>Streptosporangiales</taxon>
        <taxon>Streptosporangiaceae</taxon>
        <taxon>Planomonospora</taxon>
    </lineage>
</organism>
<reference evidence="3" key="1">
    <citation type="journal article" date="2019" name="Int. J. Syst. Evol. Microbiol.">
        <title>The Global Catalogue of Microorganisms (GCM) 10K type strain sequencing project: providing services to taxonomists for standard genome sequencing and annotation.</title>
        <authorList>
            <consortium name="The Broad Institute Genomics Platform"/>
            <consortium name="The Broad Institute Genome Sequencing Center for Infectious Disease"/>
            <person name="Wu L."/>
            <person name="Ma J."/>
        </authorList>
    </citation>
    <scope>NUCLEOTIDE SEQUENCE [LARGE SCALE GENOMIC DNA]</scope>
    <source>
        <strain evidence="3">JCM 9373</strain>
    </source>
</reference>
<evidence type="ECO:0000313" key="3">
    <source>
        <dbReference type="Proteomes" id="UP001500320"/>
    </source>
</evidence>
<proteinExistence type="predicted"/>